<dbReference type="AlphaFoldDB" id="A0A820IJL3"/>
<dbReference type="InterPro" id="IPR055142">
    <property type="entry name" value="ZER1-like_C"/>
</dbReference>
<proteinExistence type="predicted"/>
<keyword evidence="1" id="KW-0833">Ubl conjugation pathway</keyword>
<dbReference type="Proteomes" id="UP000663844">
    <property type="component" value="Unassembled WGS sequence"/>
</dbReference>
<sequence length="112" mass="13467">MRDAIIKWQNPHSNMVTYRSFKPFLPLLYCTRIPVVQLWAIWAIHHVCSTDRIRYVRIVREEKIYDIIQAIYNEQISFDHPDLFMIQLLKSILHIFKSYHLNRHQNTSAVAS</sequence>
<comment type="caution">
    <text evidence="3">The sequence shown here is derived from an EMBL/GenBank/DDBJ whole genome shotgun (WGS) entry which is preliminary data.</text>
</comment>
<feature type="domain" description="Protein zer-1 homolog-like C-terminal" evidence="2">
    <location>
        <begin position="1"/>
        <end position="92"/>
    </location>
</feature>
<protein>
    <recommendedName>
        <fullName evidence="2">Protein zer-1 homolog-like C-terminal domain-containing protein</fullName>
    </recommendedName>
</protein>
<dbReference type="Pfam" id="PF22964">
    <property type="entry name" value="ZER1-like_2nd"/>
    <property type="match status" value="1"/>
</dbReference>
<dbReference type="EMBL" id="CAJOAZ010017212">
    <property type="protein sequence ID" value="CAF4313013.1"/>
    <property type="molecule type" value="Genomic_DNA"/>
</dbReference>
<dbReference type="PANTHER" id="PTHR12904">
    <property type="match status" value="1"/>
</dbReference>
<gene>
    <name evidence="3" type="ORF">OXD698_LOCUS46740</name>
</gene>
<dbReference type="PANTHER" id="PTHR12904:SF22">
    <property type="entry name" value="ZYG-11 FAMILY MEMBER B, CELL CYCLE REGULATOR"/>
    <property type="match status" value="1"/>
</dbReference>
<evidence type="ECO:0000256" key="1">
    <source>
        <dbReference type="ARBA" id="ARBA00022786"/>
    </source>
</evidence>
<evidence type="ECO:0000259" key="2">
    <source>
        <dbReference type="Pfam" id="PF22964"/>
    </source>
</evidence>
<evidence type="ECO:0000313" key="3">
    <source>
        <dbReference type="EMBL" id="CAF4313013.1"/>
    </source>
</evidence>
<name>A0A820IJL3_9BILA</name>
<organism evidence="3 4">
    <name type="scientific">Adineta steineri</name>
    <dbReference type="NCBI Taxonomy" id="433720"/>
    <lineage>
        <taxon>Eukaryota</taxon>
        <taxon>Metazoa</taxon>
        <taxon>Spiralia</taxon>
        <taxon>Gnathifera</taxon>
        <taxon>Rotifera</taxon>
        <taxon>Eurotatoria</taxon>
        <taxon>Bdelloidea</taxon>
        <taxon>Adinetida</taxon>
        <taxon>Adinetidae</taxon>
        <taxon>Adineta</taxon>
    </lineage>
</organism>
<reference evidence="3" key="1">
    <citation type="submission" date="2021-02" db="EMBL/GenBank/DDBJ databases">
        <authorList>
            <person name="Nowell W R."/>
        </authorList>
    </citation>
    <scope>NUCLEOTIDE SEQUENCE</scope>
</reference>
<evidence type="ECO:0000313" key="4">
    <source>
        <dbReference type="Proteomes" id="UP000663844"/>
    </source>
</evidence>
<dbReference type="InterPro" id="IPR051341">
    <property type="entry name" value="Zyg-11_UBL_adapter"/>
</dbReference>
<dbReference type="GO" id="GO:0031462">
    <property type="term" value="C:Cul2-RING ubiquitin ligase complex"/>
    <property type="evidence" value="ECO:0007669"/>
    <property type="project" value="TreeGrafter"/>
</dbReference>
<accession>A0A820IJL3</accession>